<sequence length="253" mass="26827">MVFFVCEDCNETLKRLKVAAHLCKCSCSAITCVDCNKSFYDDSYLQHSTCMSEAERYEGHLYQAPKKRSAQDASLAPLLPRLAALDNVPRNEKKFKNFVGNSLNLRDAARRALWAYRPPRARAAKAADAAAAAAPAADAAAPAKASEPEKEAPAAAAAAPEKAPAPEKASEADAKAAKKARKAAKKAAKEAAAAEEAAAPAEKRAADDDDEATARAEKKARKKARKAAREAATDPPGSPLEKKKANKAKREAA</sequence>
<dbReference type="SUPFAM" id="SSF57667">
    <property type="entry name" value="beta-beta-alpha zinc fingers"/>
    <property type="match status" value="1"/>
</dbReference>
<evidence type="ECO:0000256" key="1">
    <source>
        <dbReference type="ARBA" id="ARBA00004123"/>
    </source>
</evidence>
<evidence type="ECO:0000256" key="5">
    <source>
        <dbReference type="ARBA" id="ARBA00022833"/>
    </source>
</evidence>
<protein>
    <recommendedName>
        <fullName evidence="9">Zinc finger C2H2 LYAR-type domain-containing protein</fullName>
    </recommendedName>
</protein>
<keyword evidence="5" id="KW-0862">Zinc</keyword>
<feature type="compositionally biased region" description="Basic and acidic residues" evidence="8">
    <location>
        <begin position="164"/>
        <end position="176"/>
    </location>
</feature>
<evidence type="ECO:0000256" key="6">
    <source>
        <dbReference type="ARBA" id="ARBA00023242"/>
    </source>
</evidence>
<dbReference type="Gene3D" id="3.30.1490.490">
    <property type="match status" value="1"/>
</dbReference>
<feature type="compositionally biased region" description="Basic residues" evidence="8">
    <location>
        <begin position="177"/>
        <end position="186"/>
    </location>
</feature>
<proteinExistence type="predicted"/>
<dbReference type="PROSITE" id="PS51804">
    <property type="entry name" value="ZF_C2HC_LYAR"/>
    <property type="match status" value="1"/>
</dbReference>
<evidence type="ECO:0000259" key="9">
    <source>
        <dbReference type="Pfam" id="PF08790"/>
    </source>
</evidence>
<dbReference type="Proteomes" id="UP001363151">
    <property type="component" value="Unassembled WGS sequence"/>
</dbReference>
<comment type="subcellular location">
    <subcellularLocation>
        <location evidence="1">Nucleus</location>
    </subcellularLocation>
</comment>
<feature type="compositionally biased region" description="Basic and acidic residues" evidence="8">
    <location>
        <begin position="240"/>
        <end position="253"/>
    </location>
</feature>
<keyword evidence="4 7" id="KW-0863">Zinc-finger</keyword>
<keyword evidence="11" id="KW-1185">Reference proteome</keyword>
<dbReference type="InterPro" id="IPR014898">
    <property type="entry name" value="Znf_C2H2_LYAR"/>
</dbReference>
<name>A0ABR1FUQ5_AURAN</name>
<keyword evidence="3" id="KW-0677">Repeat</keyword>
<keyword evidence="2" id="KW-0479">Metal-binding</keyword>
<evidence type="ECO:0000256" key="3">
    <source>
        <dbReference type="ARBA" id="ARBA00022737"/>
    </source>
</evidence>
<evidence type="ECO:0000256" key="8">
    <source>
        <dbReference type="SAM" id="MobiDB-lite"/>
    </source>
</evidence>
<evidence type="ECO:0000313" key="10">
    <source>
        <dbReference type="EMBL" id="KAK7238887.1"/>
    </source>
</evidence>
<accession>A0ABR1FUQ5</accession>
<dbReference type="InterPro" id="IPR036236">
    <property type="entry name" value="Znf_C2H2_sf"/>
</dbReference>
<evidence type="ECO:0000256" key="2">
    <source>
        <dbReference type="ARBA" id="ARBA00022723"/>
    </source>
</evidence>
<feature type="compositionally biased region" description="Basic and acidic residues" evidence="8">
    <location>
        <begin position="201"/>
        <end position="217"/>
    </location>
</feature>
<dbReference type="PANTHER" id="PTHR13100:SF10">
    <property type="entry name" value="CELL GROWTH-REGULATING NUCLEOLAR PROTEIN"/>
    <property type="match status" value="1"/>
</dbReference>
<dbReference type="InterPro" id="IPR039999">
    <property type="entry name" value="LYAR"/>
</dbReference>
<gene>
    <name evidence="10" type="ORF">SO694_00026060</name>
</gene>
<evidence type="ECO:0000256" key="7">
    <source>
        <dbReference type="PROSITE-ProRule" id="PRU01145"/>
    </source>
</evidence>
<keyword evidence="6" id="KW-0539">Nucleus</keyword>
<reference evidence="10 11" key="1">
    <citation type="submission" date="2024-03" db="EMBL/GenBank/DDBJ databases">
        <title>Aureococcus anophagefferens CCMP1851 and Kratosvirus quantuckense: Draft genome of a second virus-susceptible host strain in the model system.</title>
        <authorList>
            <person name="Chase E."/>
            <person name="Truchon A.R."/>
            <person name="Schepens W."/>
            <person name="Wilhelm S.W."/>
        </authorList>
    </citation>
    <scope>NUCLEOTIDE SEQUENCE [LARGE SCALE GENOMIC DNA]</scope>
    <source>
        <strain evidence="10 11">CCMP1851</strain>
    </source>
</reference>
<comment type="caution">
    <text evidence="10">The sequence shown here is derived from an EMBL/GenBank/DDBJ whole genome shotgun (WGS) entry which is preliminary data.</text>
</comment>
<dbReference type="Pfam" id="PF08790">
    <property type="entry name" value="zf-LYAR"/>
    <property type="match status" value="1"/>
</dbReference>
<organism evidence="10 11">
    <name type="scientific">Aureococcus anophagefferens</name>
    <name type="common">Harmful bloom alga</name>
    <dbReference type="NCBI Taxonomy" id="44056"/>
    <lineage>
        <taxon>Eukaryota</taxon>
        <taxon>Sar</taxon>
        <taxon>Stramenopiles</taxon>
        <taxon>Ochrophyta</taxon>
        <taxon>Pelagophyceae</taxon>
        <taxon>Pelagomonadales</taxon>
        <taxon>Pelagomonadaceae</taxon>
        <taxon>Aureococcus</taxon>
    </lineage>
</organism>
<feature type="compositionally biased region" description="Low complexity" evidence="8">
    <location>
        <begin position="153"/>
        <end position="162"/>
    </location>
</feature>
<feature type="domain" description="Zinc finger C2H2 LYAR-type" evidence="9">
    <location>
        <begin position="31"/>
        <end position="57"/>
    </location>
</feature>
<feature type="compositionally biased region" description="Low complexity" evidence="8">
    <location>
        <begin position="190"/>
        <end position="200"/>
    </location>
</feature>
<feature type="region of interest" description="Disordered" evidence="8">
    <location>
        <begin position="140"/>
        <end position="253"/>
    </location>
</feature>
<dbReference type="PANTHER" id="PTHR13100">
    <property type="entry name" value="CELL GROWTH-REGULATING NUCLEOLAR PROTEIN LYAR"/>
    <property type="match status" value="1"/>
</dbReference>
<evidence type="ECO:0000313" key="11">
    <source>
        <dbReference type="Proteomes" id="UP001363151"/>
    </source>
</evidence>
<dbReference type="EMBL" id="JBBJCI010000227">
    <property type="protein sequence ID" value="KAK7238887.1"/>
    <property type="molecule type" value="Genomic_DNA"/>
</dbReference>
<evidence type="ECO:0000256" key="4">
    <source>
        <dbReference type="ARBA" id="ARBA00022771"/>
    </source>
</evidence>